<feature type="domain" description="NAD-dependent epimerase/dehydratase" evidence="1">
    <location>
        <begin position="5"/>
        <end position="101"/>
    </location>
</feature>
<evidence type="ECO:0000313" key="2">
    <source>
        <dbReference type="EMBL" id="MFC6260560.1"/>
    </source>
</evidence>
<keyword evidence="3" id="KW-1185">Reference proteome</keyword>
<organism evidence="2 3">
    <name type="scientific">Levilactobacillus fujinensis</name>
    <dbReference type="NCBI Taxonomy" id="2486024"/>
    <lineage>
        <taxon>Bacteria</taxon>
        <taxon>Bacillati</taxon>
        <taxon>Bacillota</taxon>
        <taxon>Bacilli</taxon>
        <taxon>Lactobacillales</taxon>
        <taxon>Lactobacillaceae</taxon>
        <taxon>Levilactobacillus</taxon>
    </lineage>
</organism>
<gene>
    <name evidence="2" type="ORF">ACFP1C_06310</name>
</gene>
<evidence type="ECO:0000259" key="1">
    <source>
        <dbReference type="Pfam" id="PF01370"/>
    </source>
</evidence>
<dbReference type="RefSeq" id="WP_164510510.1">
    <property type="nucleotide sequence ID" value="NZ_JBHSSI010000034.1"/>
</dbReference>
<dbReference type="Pfam" id="PF01370">
    <property type="entry name" value="Epimerase"/>
    <property type="match status" value="1"/>
</dbReference>
<dbReference type="SUPFAM" id="SSF51735">
    <property type="entry name" value="NAD(P)-binding Rossmann-fold domains"/>
    <property type="match status" value="1"/>
</dbReference>
<dbReference type="Proteomes" id="UP001596283">
    <property type="component" value="Unassembled WGS sequence"/>
</dbReference>
<proteinExistence type="predicted"/>
<evidence type="ECO:0000313" key="3">
    <source>
        <dbReference type="Proteomes" id="UP001596283"/>
    </source>
</evidence>
<comment type="caution">
    <text evidence="2">The sequence shown here is derived from an EMBL/GenBank/DDBJ whole genome shotgun (WGS) entry which is preliminary data.</text>
</comment>
<protein>
    <submittedName>
        <fullName evidence="2">NAD-dependent epimerase/dehydratase family protein</fullName>
    </submittedName>
</protein>
<dbReference type="EMBL" id="JBHSSI010000034">
    <property type="protein sequence ID" value="MFC6260560.1"/>
    <property type="molecule type" value="Genomic_DNA"/>
</dbReference>
<sequence length="191" mass="20934">MTTNIVLLGGSGYIGRELVKAWRSRDADTEFWLLSRSGATRLDLSDVHGVAVDLLRPQLADDALPARIDYIVDLVGGPKDDPQELADFNRLPAQLMQRLADQYQPTAMGFIGGKLGPKAFVAIKKDLIQELQSSVTPLAFVEPTLVYGAGRKDQMTRFVPLLRVLGVIVPNLRPVKVDTVVTSLLNELLAK</sequence>
<name>A0ABW1TH58_9LACO</name>
<dbReference type="InterPro" id="IPR036291">
    <property type="entry name" value="NAD(P)-bd_dom_sf"/>
</dbReference>
<dbReference type="InterPro" id="IPR001509">
    <property type="entry name" value="Epimerase_deHydtase"/>
</dbReference>
<reference evidence="3" key="1">
    <citation type="journal article" date="2019" name="Int. J. Syst. Evol. Microbiol.">
        <title>The Global Catalogue of Microorganisms (GCM) 10K type strain sequencing project: providing services to taxonomists for standard genome sequencing and annotation.</title>
        <authorList>
            <consortium name="The Broad Institute Genomics Platform"/>
            <consortium name="The Broad Institute Genome Sequencing Center for Infectious Disease"/>
            <person name="Wu L."/>
            <person name="Ma J."/>
        </authorList>
    </citation>
    <scope>NUCLEOTIDE SEQUENCE [LARGE SCALE GENOMIC DNA]</scope>
    <source>
        <strain evidence="3">CCM 8908</strain>
    </source>
</reference>
<dbReference type="Gene3D" id="3.40.50.720">
    <property type="entry name" value="NAD(P)-binding Rossmann-like Domain"/>
    <property type="match status" value="1"/>
</dbReference>
<accession>A0ABW1TH58</accession>